<dbReference type="Gene3D" id="3.30.300.30">
    <property type="match status" value="1"/>
</dbReference>
<feature type="domain" description="AMP-binding enzyme C-terminal" evidence="3">
    <location>
        <begin position="524"/>
        <end position="607"/>
    </location>
</feature>
<dbReference type="InterPro" id="IPR025110">
    <property type="entry name" value="AMP-bd_C"/>
</dbReference>
<organism evidence="5 6">
    <name type="scientific">Roseateles flavus</name>
    <dbReference type="NCBI Taxonomy" id="3149041"/>
    <lineage>
        <taxon>Bacteria</taxon>
        <taxon>Pseudomonadati</taxon>
        <taxon>Pseudomonadota</taxon>
        <taxon>Betaproteobacteria</taxon>
        <taxon>Burkholderiales</taxon>
        <taxon>Sphaerotilaceae</taxon>
        <taxon>Roseateles</taxon>
    </lineage>
</organism>
<protein>
    <submittedName>
        <fullName evidence="5">Propionate--CoA ligase</fullName>
        <ecNumber evidence="5">6.2.1.17</ecNumber>
    </submittedName>
</protein>
<name>A0ABV0GIQ9_9BURK</name>
<dbReference type="SUPFAM" id="SSF56801">
    <property type="entry name" value="Acetyl-CoA synthetase-like"/>
    <property type="match status" value="1"/>
</dbReference>
<keyword evidence="6" id="KW-1185">Reference proteome</keyword>
<dbReference type="EMBL" id="JBDPZC010000010">
    <property type="protein sequence ID" value="MEO3714901.1"/>
    <property type="molecule type" value="Genomic_DNA"/>
</dbReference>
<evidence type="ECO:0000313" key="5">
    <source>
        <dbReference type="EMBL" id="MEO3714901.1"/>
    </source>
</evidence>
<dbReference type="NCBIfam" id="NF001208">
    <property type="entry name" value="PRK00174.1"/>
    <property type="match status" value="1"/>
</dbReference>
<evidence type="ECO:0000256" key="1">
    <source>
        <dbReference type="ARBA" id="ARBA00006432"/>
    </source>
</evidence>
<dbReference type="InterPro" id="IPR012694">
    <property type="entry name" value="Propion_PrpE"/>
</dbReference>
<evidence type="ECO:0000259" key="2">
    <source>
        <dbReference type="Pfam" id="PF00501"/>
    </source>
</evidence>
<gene>
    <name evidence="5" type="ORF">ABDJ40_19205</name>
</gene>
<dbReference type="RefSeq" id="WP_347612026.1">
    <property type="nucleotide sequence ID" value="NZ_JBDPZC010000010.1"/>
</dbReference>
<feature type="domain" description="AMP-dependent synthetase/ligase" evidence="2">
    <location>
        <begin position="72"/>
        <end position="459"/>
    </location>
</feature>
<dbReference type="Pfam" id="PF00501">
    <property type="entry name" value="AMP-binding"/>
    <property type="match status" value="1"/>
</dbReference>
<dbReference type="Pfam" id="PF13193">
    <property type="entry name" value="AMP-binding_C"/>
    <property type="match status" value="1"/>
</dbReference>
<keyword evidence="5" id="KW-0436">Ligase</keyword>
<accession>A0ABV0GIQ9</accession>
<evidence type="ECO:0000259" key="4">
    <source>
        <dbReference type="Pfam" id="PF16177"/>
    </source>
</evidence>
<dbReference type="PANTHER" id="PTHR43347:SF3">
    <property type="entry name" value="ACYL-COA SYNTHETASE SHORT-CHAIN FAMILY MEMBER 3, MITOCHONDRIAL"/>
    <property type="match status" value="1"/>
</dbReference>
<evidence type="ECO:0000259" key="3">
    <source>
        <dbReference type="Pfam" id="PF13193"/>
    </source>
</evidence>
<evidence type="ECO:0000313" key="6">
    <source>
        <dbReference type="Proteomes" id="UP001462640"/>
    </source>
</evidence>
<dbReference type="Pfam" id="PF16177">
    <property type="entry name" value="ACAS_N"/>
    <property type="match status" value="1"/>
</dbReference>
<dbReference type="GO" id="GO:0050218">
    <property type="term" value="F:propionate-CoA ligase activity"/>
    <property type="evidence" value="ECO:0007669"/>
    <property type="project" value="UniProtKB-EC"/>
</dbReference>
<feature type="domain" description="Acetyl-coenzyme A synthetase N-terminal" evidence="4">
    <location>
        <begin position="16"/>
        <end position="70"/>
    </location>
</feature>
<dbReference type="InterPro" id="IPR032387">
    <property type="entry name" value="ACAS_N"/>
</dbReference>
<dbReference type="Proteomes" id="UP001462640">
    <property type="component" value="Unassembled WGS sequence"/>
</dbReference>
<sequence length="643" mass="70345">MSSIPGSASPQVPGDYASFYQRSVEQPEAFWREQAALIEWQTPFQQACDYGRPPFAKWFVGGTTNLCHNAVDRHARDRGDQNALIWVSTEVKEERIYSFRELQREVERMAAILQAQGVGQGDRVLIYMPMIPEAAFAMLACARIGAIHSVVFGGFASVSLASRIDDASPKLIVSADAGSRSGKVVPYKHLLDEAIQLAKHKPQAVLMVDRGLAAFERVAGRDLDYAAQREQHKDAQVPCAWLESNAVSYTLYTSGTTGKPKGVQRDVGGYAVALAASMKHIYCGNAGETYFSTSDIGWVVGHSYIIYGPLIAGMATLMYEGLPTVPDAGIWWQLVERFKVTVMFSAPTAVRVLKKQDPAYLAKYDLSSLRALFLAGEPLDEPTATWIAQSLGRPIIDNYWQTETGWPILSIANGVEKKPSKFGSPGVAMYGYKVKLLNESTGEELTGANQKGVVAIEGPLPPGCLQTVWGDDARFVNTYWSSIPDKLVYSTFDWGIRDEDGYYYILGRTDDVINVAGHRLGTREIEESIASHPNVAEVAVVGVADALKGQVAMAFAVLKDASRAATEEGARQQEAEIMKRVDEQLGAVARPARVRFVSVLPKTRSGKLLRRAIQAVCEQRDPGDLTTIEDPTALQQIRSLVGG</sequence>
<comment type="caution">
    <text evidence="5">The sequence shown here is derived from an EMBL/GenBank/DDBJ whole genome shotgun (WGS) entry which is preliminary data.</text>
</comment>
<dbReference type="NCBIfam" id="NF007815">
    <property type="entry name" value="PRK10524.1"/>
    <property type="match status" value="1"/>
</dbReference>
<dbReference type="EC" id="6.2.1.17" evidence="5"/>
<proteinExistence type="inferred from homology"/>
<reference evidence="5 6" key="1">
    <citation type="submission" date="2024-05" db="EMBL/GenBank/DDBJ databases">
        <title>Roseateles sp. 2.12 16S ribosomal RNA gene Genome sequencing and assembly.</title>
        <authorList>
            <person name="Woo H."/>
        </authorList>
    </citation>
    <scope>NUCLEOTIDE SEQUENCE [LARGE SCALE GENOMIC DNA]</scope>
    <source>
        <strain evidence="5 6">2.12</strain>
    </source>
</reference>
<dbReference type="InterPro" id="IPR045851">
    <property type="entry name" value="AMP-bd_C_sf"/>
</dbReference>
<dbReference type="InterPro" id="IPR042099">
    <property type="entry name" value="ANL_N_sf"/>
</dbReference>
<dbReference type="Gene3D" id="3.40.50.12780">
    <property type="entry name" value="N-terminal domain of ligase-like"/>
    <property type="match status" value="1"/>
</dbReference>
<dbReference type="PANTHER" id="PTHR43347">
    <property type="entry name" value="ACYL-COA SYNTHETASE"/>
    <property type="match status" value="1"/>
</dbReference>
<dbReference type="InterPro" id="IPR000873">
    <property type="entry name" value="AMP-dep_synth/lig_dom"/>
</dbReference>
<comment type="similarity">
    <text evidence="1">Belongs to the ATP-dependent AMP-binding enzyme family.</text>
</comment>
<dbReference type="NCBIfam" id="TIGR02316">
    <property type="entry name" value="propion_prpE"/>
    <property type="match status" value="1"/>
</dbReference>